<dbReference type="InterPro" id="IPR001650">
    <property type="entry name" value="Helicase_C-like"/>
</dbReference>
<dbReference type="AlphaFoldDB" id="A0A645CBK2"/>
<reference evidence="2" key="1">
    <citation type="submission" date="2019-08" db="EMBL/GenBank/DDBJ databases">
        <authorList>
            <person name="Kucharzyk K."/>
            <person name="Murdoch R.W."/>
            <person name="Higgins S."/>
            <person name="Loffler F."/>
        </authorList>
    </citation>
    <scope>NUCLEOTIDE SEQUENCE</scope>
</reference>
<dbReference type="Gene3D" id="3.40.50.300">
    <property type="entry name" value="P-loop containing nucleotide triphosphate hydrolases"/>
    <property type="match status" value="1"/>
</dbReference>
<dbReference type="SUPFAM" id="SSF52540">
    <property type="entry name" value="P-loop containing nucleoside triphosphate hydrolases"/>
    <property type="match status" value="1"/>
</dbReference>
<dbReference type="InterPro" id="IPR050742">
    <property type="entry name" value="Helicase_Restrict-Modif_Enz"/>
</dbReference>
<dbReference type="PANTHER" id="PTHR47396">
    <property type="entry name" value="TYPE I RESTRICTION ENZYME ECOKI R PROTEIN"/>
    <property type="match status" value="1"/>
</dbReference>
<keyword evidence="2" id="KW-0547">Nucleotide-binding</keyword>
<dbReference type="Pfam" id="PF00271">
    <property type="entry name" value="Helicase_C"/>
    <property type="match status" value="1"/>
</dbReference>
<proteinExistence type="predicted"/>
<evidence type="ECO:0000259" key="1">
    <source>
        <dbReference type="PROSITE" id="PS51194"/>
    </source>
</evidence>
<organism evidence="2">
    <name type="scientific">bioreactor metagenome</name>
    <dbReference type="NCBI Taxonomy" id="1076179"/>
    <lineage>
        <taxon>unclassified sequences</taxon>
        <taxon>metagenomes</taxon>
        <taxon>ecological metagenomes</taxon>
    </lineage>
</organism>
<dbReference type="EC" id="3.6.4.12" evidence="2"/>
<keyword evidence="2" id="KW-0378">Hydrolase</keyword>
<dbReference type="EMBL" id="VSSQ01025880">
    <property type="protein sequence ID" value="MPM74313.1"/>
    <property type="molecule type" value="Genomic_DNA"/>
</dbReference>
<dbReference type="PROSITE" id="PS51257">
    <property type="entry name" value="PROKAR_LIPOPROTEIN"/>
    <property type="match status" value="1"/>
</dbReference>
<dbReference type="GO" id="GO:0005829">
    <property type="term" value="C:cytosol"/>
    <property type="evidence" value="ECO:0007669"/>
    <property type="project" value="TreeGrafter"/>
</dbReference>
<gene>
    <name evidence="2" type="primary">radD_2</name>
    <name evidence="2" type="ORF">SDC9_121300</name>
</gene>
<protein>
    <submittedName>
        <fullName evidence="2">Putative DNA repair helicase RadD</fullName>
        <ecNumber evidence="2">3.6.4.12</ecNumber>
    </submittedName>
</protein>
<accession>A0A645CBK2</accession>
<dbReference type="GO" id="GO:0003678">
    <property type="term" value="F:DNA helicase activity"/>
    <property type="evidence" value="ECO:0007669"/>
    <property type="project" value="UniProtKB-EC"/>
</dbReference>
<keyword evidence="2" id="KW-0347">Helicase</keyword>
<dbReference type="PANTHER" id="PTHR47396:SF1">
    <property type="entry name" value="ATP-DEPENDENT HELICASE IRC3-RELATED"/>
    <property type="match status" value="1"/>
</dbReference>
<dbReference type="InterPro" id="IPR027417">
    <property type="entry name" value="P-loop_NTPase"/>
</dbReference>
<dbReference type="SMART" id="SM00490">
    <property type="entry name" value="HELICc"/>
    <property type="match status" value="1"/>
</dbReference>
<comment type="caution">
    <text evidence="2">The sequence shown here is derived from an EMBL/GenBank/DDBJ whole genome shotgun (WGS) entry which is preliminary data.</text>
</comment>
<feature type="domain" description="Helicase C-terminal" evidence="1">
    <location>
        <begin position="1"/>
        <end position="143"/>
    </location>
</feature>
<dbReference type="PROSITE" id="PS51194">
    <property type="entry name" value="HELICASE_CTER"/>
    <property type="match status" value="1"/>
</dbReference>
<name>A0A645CBK2_9ZZZZ</name>
<keyword evidence="2" id="KW-0067">ATP-binding</keyword>
<evidence type="ECO:0000313" key="2">
    <source>
        <dbReference type="EMBL" id="MPM74313.1"/>
    </source>
</evidence>
<sequence length="143" mass="16226">MKRLRELNATNMPTIVFACSVEHGQLLSSMLSVEGIPNALVIGDMLPQERENSIKAFKDRKNPMNILINYEVLTTGFDSTNIKCVFIARPTQSVVLYSQMLGRGLRGPKMGGNEECLLIDIKDNLERYNEKLAFGHFDNYWKV</sequence>
<dbReference type="GO" id="GO:0016787">
    <property type="term" value="F:hydrolase activity"/>
    <property type="evidence" value="ECO:0007669"/>
    <property type="project" value="UniProtKB-KW"/>
</dbReference>